<dbReference type="Gene3D" id="3.80.10.10">
    <property type="entry name" value="Ribonuclease Inhibitor"/>
    <property type="match status" value="2"/>
</dbReference>
<sequence>MKELNGYLEHNGLIYKIQSIEQLRDLMNGLGEKAKEMTEQELASLCVNPNPKGYLDKQYNDSCGVLYSIDGKKLIKGSLQLKEYKIADGTVAVCNNAFNLSEMQNNIKKIFCPNTLVAIGEYAFCNAKVKEIIWSPSLKYIGSYAFYGCSLIKLEQELDLPQSLNYIGANAFYGCRRFTSVSFPDSIIKIDSHAFANCESLKWVYIPDTIKEIGSGVFDGCTSLKEIKIPKGSHTKFEKLLPFSVDKFVEV</sequence>
<dbReference type="AlphaFoldDB" id="A0AAW5IEP3"/>
<dbReference type="PANTHER" id="PTHR45661:SF3">
    <property type="entry name" value="IG-LIKE DOMAIN-CONTAINING PROTEIN"/>
    <property type="match status" value="1"/>
</dbReference>
<name>A0AAW5IEP3_9BACT</name>
<dbReference type="InterPro" id="IPR053139">
    <property type="entry name" value="Surface_bspA-like"/>
</dbReference>
<comment type="caution">
    <text evidence="1">The sequence shown here is derived from an EMBL/GenBank/DDBJ whole genome shotgun (WGS) entry which is preliminary data.</text>
</comment>
<proteinExistence type="predicted"/>
<dbReference type="InterPro" id="IPR032675">
    <property type="entry name" value="LRR_dom_sf"/>
</dbReference>
<dbReference type="PANTHER" id="PTHR45661">
    <property type="entry name" value="SURFACE ANTIGEN"/>
    <property type="match status" value="1"/>
</dbReference>
<accession>A0AAW5IEP3</accession>
<evidence type="ECO:0000313" key="2">
    <source>
        <dbReference type="Proteomes" id="UP001205506"/>
    </source>
</evidence>
<organism evidence="1 2">
    <name type="scientific">Segatella copri</name>
    <dbReference type="NCBI Taxonomy" id="165179"/>
    <lineage>
        <taxon>Bacteria</taxon>
        <taxon>Pseudomonadati</taxon>
        <taxon>Bacteroidota</taxon>
        <taxon>Bacteroidia</taxon>
        <taxon>Bacteroidales</taxon>
        <taxon>Prevotellaceae</taxon>
        <taxon>Segatella</taxon>
    </lineage>
</organism>
<dbReference type="Pfam" id="PF13306">
    <property type="entry name" value="LRR_5"/>
    <property type="match status" value="2"/>
</dbReference>
<dbReference type="InterPro" id="IPR026906">
    <property type="entry name" value="LRR_5"/>
</dbReference>
<dbReference type="SUPFAM" id="SSF52058">
    <property type="entry name" value="L domain-like"/>
    <property type="match status" value="1"/>
</dbReference>
<dbReference type="RefSeq" id="WP_254970892.1">
    <property type="nucleotide sequence ID" value="NZ_JANDWU010000020.1"/>
</dbReference>
<evidence type="ECO:0000313" key="1">
    <source>
        <dbReference type="EMBL" id="MCP9549996.1"/>
    </source>
</evidence>
<reference evidence="1" key="1">
    <citation type="submission" date="2022-07" db="EMBL/GenBank/DDBJ databases">
        <title>Prevotella copri.</title>
        <authorList>
            <person name="Yang C."/>
        </authorList>
    </citation>
    <scope>NUCLEOTIDE SEQUENCE</scope>
    <source>
        <strain evidence="1">HF1805</strain>
    </source>
</reference>
<gene>
    <name evidence="1" type="ORF">NNC68_10985</name>
</gene>
<protein>
    <submittedName>
        <fullName evidence="1">Leucine-rich repeat domain-containing protein</fullName>
    </submittedName>
</protein>
<dbReference type="EMBL" id="JANDWU010000020">
    <property type="protein sequence ID" value="MCP9549996.1"/>
    <property type="molecule type" value="Genomic_DNA"/>
</dbReference>
<dbReference type="Proteomes" id="UP001205506">
    <property type="component" value="Unassembled WGS sequence"/>
</dbReference>